<dbReference type="CDD" id="cd05233">
    <property type="entry name" value="SDR_c"/>
    <property type="match status" value="1"/>
</dbReference>
<evidence type="ECO:0000313" key="3">
    <source>
        <dbReference type="EMBL" id="MBB4615006.1"/>
    </source>
</evidence>
<dbReference type="AlphaFoldDB" id="A0A7W7ADQ1"/>
<dbReference type="PANTHER" id="PTHR43639">
    <property type="entry name" value="OXIDOREDUCTASE, SHORT-CHAIN DEHYDROGENASE/REDUCTASE FAMILY (AFU_ORTHOLOGUE AFUA_5G02870)"/>
    <property type="match status" value="1"/>
</dbReference>
<dbReference type="OrthoDB" id="7432199at2"/>
<keyword evidence="2" id="KW-0560">Oxidoreductase</keyword>
<dbReference type="PANTHER" id="PTHR43639:SF1">
    <property type="entry name" value="SHORT-CHAIN DEHYDROGENASE_REDUCTASE FAMILY PROTEIN"/>
    <property type="match status" value="1"/>
</dbReference>
<dbReference type="PRINTS" id="PR00081">
    <property type="entry name" value="GDHRDH"/>
</dbReference>
<evidence type="ECO:0000256" key="2">
    <source>
        <dbReference type="ARBA" id="ARBA00023002"/>
    </source>
</evidence>
<gene>
    <name evidence="3" type="ORF">GGR37_003296</name>
</gene>
<proteinExistence type="inferred from homology"/>
<comment type="similarity">
    <text evidence="1">Belongs to the short-chain dehydrogenases/reductases (SDR) family.</text>
</comment>
<dbReference type="GO" id="GO:0016491">
    <property type="term" value="F:oxidoreductase activity"/>
    <property type="evidence" value="ECO:0007669"/>
    <property type="project" value="UniProtKB-KW"/>
</dbReference>
<organism evidence="3 4">
    <name type="scientific">Novosphingobium taihuense</name>
    <dbReference type="NCBI Taxonomy" id="260085"/>
    <lineage>
        <taxon>Bacteria</taxon>
        <taxon>Pseudomonadati</taxon>
        <taxon>Pseudomonadota</taxon>
        <taxon>Alphaproteobacteria</taxon>
        <taxon>Sphingomonadales</taxon>
        <taxon>Sphingomonadaceae</taxon>
        <taxon>Novosphingobium</taxon>
    </lineage>
</organism>
<dbReference type="SUPFAM" id="SSF51735">
    <property type="entry name" value="NAD(P)-binding Rossmann-fold domains"/>
    <property type="match status" value="1"/>
</dbReference>
<name>A0A7W7ADQ1_9SPHN</name>
<dbReference type="PRINTS" id="PR00080">
    <property type="entry name" value="SDRFAMILY"/>
</dbReference>
<reference evidence="3 4" key="1">
    <citation type="submission" date="2020-08" db="EMBL/GenBank/DDBJ databases">
        <title>Genomic Encyclopedia of Type Strains, Phase IV (KMG-IV): sequencing the most valuable type-strain genomes for metagenomic binning, comparative biology and taxonomic classification.</title>
        <authorList>
            <person name="Goeker M."/>
        </authorList>
    </citation>
    <scope>NUCLEOTIDE SEQUENCE [LARGE SCALE GENOMIC DNA]</scope>
    <source>
        <strain evidence="3 4">DSM 17507</strain>
    </source>
</reference>
<comment type="caution">
    <text evidence="3">The sequence shown here is derived from an EMBL/GenBank/DDBJ whole genome shotgun (WGS) entry which is preliminary data.</text>
</comment>
<dbReference type="Proteomes" id="UP000538566">
    <property type="component" value="Unassembled WGS sequence"/>
</dbReference>
<evidence type="ECO:0000313" key="4">
    <source>
        <dbReference type="Proteomes" id="UP000538566"/>
    </source>
</evidence>
<dbReference type="InterPro" id="IPR002347">
    <property type="entry name" value="SDR_fam"/>
</dbReference>
<dbReference type="Gene3D" id="3.40.50.720">
    <property type="entry name" value="NAD(P)-binding Rossmann-like Domain"/>
    <property type="match status" value="1"/>
</dbReference>
<protein>
    <submittedName>
        <fullName evidence="3">NAD(P)-dependent dehydrogenase (Short-subunit alcohol dehydrogenase family)</fullName>
    </submittedName>
</protein>
<accession>A0A7W7ADQ1</accession>
<evidence type="ECO:0000256" key="1">
    <source>
        <dbReference type="ARBA" id="ARBA00006484"/>
    </source>
</evidence>
<keyword evidence="4" id="KW-1185">Reference proteome</keyword>
<dbReference type="RefSeq" id="WP_144905902.1">
    <property type="nucleotide sequence ID" value="NZ_JACHOA010000006.1"/>
</dbReference>
<sequence>MKSLAGKVAIVMGATREGNMGQAIARRFLDEGANVVVSGRSAAGLDAFASATGAMAIPADVSNREAVSALFQNVQERFGQVDIAVNAAATAQYGPFEEMTEAEIDEMLAIIFKGGIWFMQAAIGAMKASGGGAIVNVSSAVADIMFENHVAYMGAKAGLNHMTRAVANEFGQFGIRANILSPGLTETPMLGGSFTPAMIDAFAREYPLGRITTVDDVANAALFMAGDECFMTGQTFHVTGGLTLRRNPTAAEIMRAATGQN</sequence>
<dbReference type="FunFam" id="3.40.50.720:FF:000084">
    <property type="entry name" value="Short-chain dehydrogenase reductase"/>
    <property type="match status" value="1"/>
</dbReference>
<dbReference type="InterPro" id="IPR036291">
    <property type="entry name" value="NAD(P)-bd_dom_sf"/>
</dbReference>
<dbReference type="EMBL" id="JACHOA010000006">
    <property type="protein sequence ID" value="MBB4615006.1"/>
    <property type="molecule type" value="Genomic_DNA"/>
</dbReference>
<dbReference type="Pfam" id="PF13561">
    <property type="entry name" value="adh_short_C2"/>
    <property type="match status" value="1"/>
</dbReference>